<accession>A0ACC0VAJ5</accession>
<name>A0ACC0VAJ5_9HYPO</name>
<reference evidence="1" key="1">
    <citation type="submission" date="2022-10" db="EMBL/GenBank/DDBJ databases">
        <title>Complete Genome of Trichothecium roseum strain YXFP-22015, a Plant Pathogen Isolated from Citrus.</title>
        <authorList>
            <person name="Wang Y."/>
            <person name="Zhu L."/>
        </authorList>
    </citation>
    <scope>NUCLEOTIDE SEQUENCE</scope>
    <source>
        <strain evidence="1">YXFP-22015</strain>
    </source>
</reference>
<evidence type="ECO:0000313" key="2">
    <source>
        <dbReference type="Proteomes" id="UP001163324"/>
    </source>
</evidence>
<protein>
    <submittedName>
        <fullName evidence="1">Uncharacterized protein</fullName>
    </submittedName>
</protein>
<keyword evidence="2" id="KW-1185">Reference proteome</keyword>
<proteinExistence type="predicted"/>
<dbReference type="Proteomes" id="UP001163324">
    <property type="component" value="Chromosome 2"/>
</dbReference>
<organism evidence="1 2">
    <name type="scientific">Trichothecium roseum</name>
    <dbReference type="NCBI Taxonomy" id="47278"/>
    <lineage>
        <taxon>Eukaryota</taxon>
        <taxon>Fungi</taxon>
        <taxon>Dikarya</taxon>
        <taxon>Ascomycota</taxon>
        <taxon>Pezizomycotina</taxon>
        <taxon>Sordariomycetes</taxon>
        <taxon>Hypocreomycetidae</taxon>
        <taxon>Hypocreales</taxon>
        <taxon>Hypocreales incertae sedis</taxon>
        <taxon>Trichothecium</taxon>
    </lineage>
</organism>
<sequence>MPSTASGTPESSGGEMPGRISSKTQHLIDSLTSHRLNTLTELCRIERLAAHRCATHPSEAPALRAPMTAAWARYVGSRQLLAELRGLSPSYPFSSDAADDAQARVLADPDSNRSWNLAWLCLAKLRDEAEGMLPAWAAVEARKPEMWGGHAPTEDDVDRLAAYFEQSWTAAVDTLLRHWTSAPTWY</sequence>
<evidence type="ECO:0000313" key="1">
    <source>
        <dbReference type="EMBL" id="KAI9903445.1"/>
    </source>
</evidence>
<gene>
    <name evidence="1" type="ORF">N3K66_002797</name>
</gene>
<dbReference type="EMBL" id="CM047941">
    <property type="protein sequence ID" value="KAI9903445.1"/>
    <property type="molecule type" value="Genomic_DNA"/>
</dbReference>
<comment type="caution">
    <text evidence="1">The sequence shown here is derived from an EMBL/GenBank/DDBJ whole genome shotgun (WGS) entry which is preliminary data.</text>
</comment>